<dbReference type="STRING" id="1121429.SAMN02745133_00749"/>
<evidence type="ECO:0008006" key="3">
    <source>
        <dbReference type="Google" id="ProtNLM"/>
    </source>
</evidence>
<keyword evidence="2" id="KW-1185">Reference proteome</keyword>
<dbReference type="Proteomes" id="UP000184148">
    <property type="component" value="Unassembled WGS sequence"/>
</dbReference>
<evidence type="ECO:0000313" key="2">
    <source>
        <dbReference type="Proteomes" id="UP000184148"/>
    </source>
</evidence>
<name>A0A1M4USI0_9FIRM</name>
<sequence>MMADGVVITERDKQVLLFLAKWRFSTVEQLIKAGIFQTSHKRCYNRLLQLCKGRYIAANRLARGQMYYHLLPDGAEILGLTIPWYSRLFKSASDSTVVQYLVWCDYAQACKISYLSSKQAFQELSQASYDALKRVIKGQDRFYYQDDILHALVADFGLSTKYLSERAAAYSKLPAAIKDRLTVVFLVFNDTKRHAVARAVQHSGLKVKILKAKWKY</sequence>
<gene>
    <name evidence="1" type="ORF">SAMN02745133_00749</name>
</gene>
<organism evidence="1 2">
    <name type="scientific">Desulforamulus putei DSM 12395</name>
    <dbReference type="NCBI Taxonomy" id="1121429"/>
    <lineage>
        <taxon>Bacteria</taxon>
        <taxon>Bacillati</taxon>
        <taxon>Bacillota</taxon>
        <taxon>Clostridia</taxon>
        <taxon>Eubacteriales</taxon>
        <taxon>Peptococcaceae</taxon>
        <taxon>Desulforamulus</taxon>
    </lineage>
</organism>
<dbReference type="AlphaFoldDB" id="A0A1M4USI0"/>
<accession>A0A1M4USI0</accession>
<proteinExistence type="predicted"/>
<reference evidence="2" key="1">
    <citation type="submission" date="2016-11" db="EMBL/GenBank/DDBJ databases">
        <authorList>
            <person name="Varghese N."/>
            <person name="Submissions S."/>
        </authorList>
    </citation>
    <scope>NUCLEOTIDE SEQUENCE [LARGE SCALE GENOMIC DNA]</scope>
    <source>
        <strain evidence="2">DSM 12395</strain>
    </source>
</reference>
<evidence type="ECO:0000313" key="1">
    <source>
        <dbReference type="EMBL" id="SHE59676.1"/>
    </source>
</evidence>
<dbReference type="EMBL" id="FQUY01000003">
    <property type="protein sequence ID" value="SHE59676.1"/>
    <property type="molecule type" value="Genomic_DNA"/>
</dbReference>
<protein>
    <recommendedName>
        <fullName evidence="3">Replication-relaxation</fullName>
    </recommendedName>
</protein>